<dbReference type="GO" id="GO:0005524">
    <property type="term" value="F:ATP binding"/>
    <property type="evidence" value="ECO:0007669"/>
    <property type="project" value="UniProtKB-UniRule"/>
</dbReference>
<dbReference type="PANTHER" id="PTHR43033">
    <property type="entry name" value="TRNA(ILE)-LYSIDINE SYNTHASE-RELATED"/>
    <property type="match status" value="1"/>
</dbReference>
<comment type="subcellular location">
    <subcellularLocation>
        <location evidence="1 8">Cytoplasm</location>
    </subcellularLocation>
</comment>
<dbReference type="SMART" id="SM00977">
    <property type="entry name" value="TilS_C"/>
    <property type="match status" value="1"/>
</dbReference>
<dbReference type="PANTHER" id="PTHR43033:SF1">
    <property type="entry name" value="TRNA(ILE)-LYSIDINE SYNTHASE-RELATED"/>
    <property type="match status" value="1"/>
</dbReference>
<dbReference type="InterPro" id="IPR015262">
    <property type="entry name" value="tRNA_Ile_lys_synt_subst-bd"/>
</dbReference>
<dbReference type="NCBIfam" id="TIGR02432">
    <property type="entry name" value="lysidine_TilS_N"/>
    <property type="match status" value="1"/>
</dbReference>
<dbReference type="InterPro" id="IPR011063">
    <property type="entry name" value="TilS/TtcA_N"/>
</dbReference>
<dbReference type="InterPro" id="IPR012796">
    <property type="entry name" value="Lysidine-tRNA-synth_C"/>
</dbReference>
<evidence type="ECO:0000256" key="5">
    <source>
        <dbReference type="ARBA" id="ARBA00022741"/>
    </source>
</evidence>
<dbReference type="Pfam" id="PF09179">
    <property type="entry name" value="TilS"/>
    <property type="match status" value="1"/>
</dbReference>
<evidence type="ECO:0000256" key="7">
    <source>
        <dbReference type="ARBA" id="ARBA00048539"/>
    </source>
</evidence>
<accession>A0A839HQP6</accession>
<comment type="catalytic activity">
    <reaction evidence="7 8">
        <text>cytidine(34) in tRNA(Ile2) + L-lysine + ATP = lysidine(34) in tRNA(Ile2) + AMP + diphosphate + H(+)</text>
        <dbReference type="Rhea" id="RHEA:43744"/>
        <dbReference type="Rhea" id="RHEA-COMP:10625"/>
        <dbReference type="Rhea" id="RHEA-COMP:10670"/>
        <dbReference type="ChEBI" id="CHEBI:15378"/>
        <dbReference type="ChEBI" id="CHEBI:30616"/>
        <dbReference type="ChEBI" id="CHEBI:32551"/>
        <dbReference type="ChEBI" id="CHEBI:33019"/>
        <dbReference type="ChEBI" id="CHEBI:82748"/>
        <dbReference type="ChEBI" id="CHEBI:83665"/>
        <dbReference type="ChEBI" id="CHEBI:456215"/>
        <dbReference type="EC" id="6.3.4.19"/>
    </reaction>
</comment>
<evidence type="ECO:0000313" key="10">
    <source>
        <dbReference type="EMBL" id="MBB1161361.1"/>
    </source>
</evidence>
<dbReference type="Pfam" id="PF11734">
    <property type="entry name" value="TilS_C"/>
    <property type="match status" value="1"/>
</dbReference>
<dbReference type="Proteomes" id="UP000586093">
    <property type="component" value="Unassembled WGS sequence"/>
</dbReference>
<dbReference type="Gene3D" id="3.40.50.620">
    <property type="entry name" value="HUPs"/>
    <property type="match status" value="1"/>
</dbReference>
<dbReference type="SUPFAM" id="SSF52402">
    <property type="entry name" value="Adenine nucleotide alpha hydrolases-like"/>
    <property type="match status" value="1"/>
</dbReference>
<evidence type="ECO:0000256" key="3">
    <source>
        <dbReference type="ARBA" id="ARBA00022598"/>
    </source>
</evidence>
<dbReference type="Gene3D" id="1.20.59.20">
    <property type="match status" value="1"/>
</dbReference>
<dbReference type="SUPFAM" id="SSF82829">
    <property type="entry name" value="MesJ substrate recognition domain-like"/>
    <property type="match status" value="1"/>
</dbReference>
<dbReference type="Pfam" id="PF01171">
    <property type="entry name" value="ATP_bind_3"/>
    <property type="match status" value="1"/>
</dbReference>
<evidence type="ECO:0000256" key="4">
    <source>
        <dbReference type="ARBA" id="ARBA00022694"/>
    </source>
</evidence>
<evidence type="ECO:0000256" key="1">
    <source>
        <dbReference type="ARBA" id="ARBA00004496"/>
    </source>
</evidence>
<comment type="function">
    <text evidence="8">Ligates lysine onto the cytidine present at position 34 of the AUA codon-specific tRNA(Ile) that contains the anticodon CAU, in an ATP-dependent manner. Cytidine is converted to lysidine, thus changing the amino acid specificity of the tRNA from methionine to isoleucine.</text>
</comment>
<keyword evidence="2 8" id="KW-0963">Cytoplasm</keyword>
<dbReference type="GO" id="GO:0032267">
    <property type="term" value="F:tRNA(Ile)-lysidine synthase activity"/>
    <property type="evidence" value="ECO:0007669"/>
    <property type="project" value="UniProtKB-EC"/>
</dbReference>
<evidence type="ECO:0000259" key="9">
    <source>
        <dbReference type="SMART" id="SM00977"/>
    </source>
</evidence>
<keyword evidence="3 8" id="KW-0436">Ligase</keyword>
<dbReference type="GO" id="GO:0006400">
    <property type="term" value="P:tRNA modification"/>
    <property type="evidence" value="ECO:0007669"/>
    <property type="project" value="UniProtKB-UniRule"/>
</dbReference>
<comment type="domain">
    <text evidence="8">The N-terminal region contains the highly conserved SGGXDS motif, predicted to be a P-loop motif involved in ATP binding.</text>
</comment>
<dbReference type="AlphaFoldDB" id="A0A839HQP6"/>
<keyword evidence="11" id="KW-1185">Reference proteome</keyword>
<dbReference type="CDD" id="cd01992">
    <property type="entry name" value="TilS_N"/>
    <property type="match status" value="1"/>
</dbReference>
<dbReference type="InterPro" id="IPR012795">
    <property type="entry name" value="tRNA_Ile_lys_synt_N"/>
</dbReference>
<dbReference type="HAMAP" id="MF_01161">
    <property type="entry name" value="tRNA_Ile_lys_synt"/>
    <property type="match status" value="1"/>
</dbReference>
<feature type="binding site" evidence="8">
    <location>
        <begin position="10"/>
        <end position="15"/>
    </location>
    <ligand>
        <name>ATP</name>
        <dbReference type="ChEBI" id="CHEBI:30616"/>
    </ligand>
</feature>
<keyword evidence="6 8" id="KW-0067">ATP-binding</keyword>
<dbReference type="EC" id="6.3.4.19" evidence="8"/>
<reference evidence="10 11" key="1">
    <citation type="submission" date="2020-08" db="EMBL/GenBank/DDBJ databases">
        <title>Aquariorum lacteus gen. nov., sp. nov., a new member of the family Comamonadaceae, isolated from freshwater aquarium.</title>
        <authorList>
            <person name="Chun S.-J."/>
        </authorList>
    </citation>
    <scope>NUCLEOTIDE SEQUENCE [LARGE SCALE GENOMIC DNA]</scope>
    <source>
        <strain evidence="10 11">SJAQ100</strain>
    </source>
</reference>
<proteinExistence type="inferred from homology"/>
<comment type="caution">
    <text evidence="10">The sequence shown here is derived from an EMBL/GenBank/DDBJ whole genome shotgun (WGS) entry which is preliminary data.</text>
</comment>
<dbReference type="GO" id="GO:0005737">
    <property type="term" value="C:cytoplasm"/>
    <property type="evidence" value="ECO:0007669"/>
    <property type="project" value="UniProtKB-SubCell"/>
</dbReference>
<evidence type="ECO:0000256" key="8">
    <source>
        <dbReference type="HAMAP-Rule" id="MF_01161"/>
    </source>
</evidence>
<evidence type="ECO:0000313" key="11">
    <source>
        <dbReference type="Proteomes" id="UP000586093"/>
    </source>
</evidence>
<evidence type="ECO:0000256" key="2">
    <source>
        <dbReference type="ARBA" id="ARBA00022490"/>
    </source>
</evidence>
<protein>
    <recommendedName>
        <fullName evidence="8">tRNA(Ile)-lysidine synthase</fullName>
        <ecNumber evidence="8">6.3.4.19</ecNumber>
    </recommendedName>
    <alternativeName>
        <fullName evidence="8">tRNA(Ile)-2-lysyl-cytidine synthase</fullName>
    </alternativeName>
    <alternativeName>
        <fullName evidence="8">tRNA(Ile)-lysidine synthetase</fullName>
    </alternativeName>
</protein>
<keyword evidence="5 8" id="KW-0547">Nucleotide-binding</keyword>
<evidence type="ECO:0000256" key="6">
    <source>
        <dbReference type="ARBA" id="ARBA00022840"/>
    </source>
</evidence>
<keyword evidence="4 8" id="KW-0819">tRNA processing</keyword>
<organism evidence="10 11">
    <name type="scientific">Aquariibacter albus</name>
    <dbReference type="NCBI Taxonomy" id="2759899"/>
    <lineage>
        <taxon>Bacteria</taxon>
        <taxon>Pseudomonadati</taxon>
        <taxon>Pseudomonadota</taxon>
        <taxon>Betaproteobacteria</taxon>
        <taxon>Burkholderiales</taxon>
        <taxon>Sphaerotilaceae</taxon>
        <taxon>Aquariibacter</taxon>
    </lineage>
</organism>
<dbReference type="InterPro" id="IPR012094">
    <property type="entry name" value="tRNA_Ile_lys_synt"/>
</dbReference>
<feature type="domain" description="Lysidine-tRNA(Ile) synthetase C-terminal" evidence="9">
    <location>
        <begin position="351"/>
        <end position="423"/>
    </location>
</feature>
<comment type="similarity">
    <text evidence="8">Belongs to the tRNA(Ile)-lysidine synthase family.</text>
</comment>
<dbReference type="InterPro" id="IPR014729">
    <property type="entry name" value="Rossmann-like_a/b/a_fold"/>
</dbReference>
<name>A0A839HQP6_9BURK</name>
<sequence length="436" mass="46795">MPPAFAVAWSGGRDSTALLHASLRVARALGLQVHAFHVDHGLQPASADWARRCAAQAARWARAGAPLRFASRRLSGRPGPGDSVEAWAREGRRAALAAMAREAGVDLLLLAHHAGDQAETVLLQALRGAGPAGLAAMPARQLREGLCWARPWREQPRRAIEAYLRRHRLRWIEDPSNAQPVHARNRLRQAVWPALEHSFPQAGPALLRLARHAAEAAENLRALAEADLGALGPAAATALPLDALRVHPPARARLLLRHWIERHSARPVPADRFESLWQALTAGRGPAAWPWPGGQLRRYRGLLRWFDAAAEGGGGVAPSPAAGALPAGLRAEPLPLDSPEPGLPPDWLPGLEARVRQGGERFQAGPGRPARALKKQFQAAGVPVWARQAPLFFLGETLVFVPGLGLDARCQVGSGQSRVRLVWQPGGVSPAEDGLA</sequence>
<dbReference type="NCBIfam" id="TIGR02433">
    <property type="entry name" value="lysidine_TilS_C"/>
    <property type="match status" value="1"/>
</dbReference>
<gene>
    <name evidence="8 10" type="primary">tilS</name>
    <name evidence="10" type="ORF">H4F90_05125</name>
</gene>
<dbReference type="SUPFAM" id="SSF56037">
    <property type="entry name" value="PheT/TilS domain"/>
    <property type="match status" value="1"/>
</dbReference>
<dbReference type="EMBL" id="JACIVI010000001">
    <property type="protein sequence ID" value="MBB1161361.1"/>
    <property type="molecule type" value="Genomic_DNA"/>
</dbReference>